<organism evidence="1 2">
    <name type="scientific">Pseudanabaena mucicola FACHB-723</name>
    <dbReference type="NCBI Taxonomy" id="2692860"/>
    <lineage>
        <taxon>Bacteria</taxon>
        <taxon>Bacillati</taxon>
        <taxon>Cyanobacteriota</taxon>
        <taxon>Cyanophyceae</taxon>
        <taxon>Pseudanabaenales</taxon>
        <taxon>Pseudanabaenaceae</taxon>
        <taxon>Pseudanabaena</taxon>
    </lineage>
</organism>
<accession>A0ABR8A1Y8</accession>
<reference evidence="1 2" key="1">
    <citation type="journal article" date="2020" name="ISME J.">
        <title>Comparative genomics reveals insights into cyanobacterial evolution and habitat adaptation.</title>
        <authorList>
            <person name="Chen M.Y."/>
            <person name="Teng W.K."/>
            <person name="Zhao L."/>
            <person name="Hu C.X."/>
            <person name="Zhou Y.K."/>
            <person name="Han B.P."/>
            <person name="Song L.R."/>
            <person name="Shu W.S."/>
        </authorList>
    </citation>
    <scope>NUCLEOTIDE SEQUENCE [LARGE SCALE GENOMIC DNA]</scope>
    <source>
        <strain evidence="1 2">FACHB-723</strain>
    </source>
</reference>
<evidence type="ECO:0000313" key="1">
    <source>
        <dbReference type="EMBL" id="MBD2190038.1"/>
    </source>
</evidence>
<keyword evidence="2" id="KW-1185">Reference proteome</keyword>
<comment type="caution">
    <text evidence="1">The sequence shown here is derived from an EMBL/GenBank/DDBJ whole genome shotgun (WGS) entry which is preliminary data.</text>
</comment>
<evidence type="ECO:0000313" key="2">
    <source>
        <dbReference type="Proteomes" id="UP000642094"/>
    </source>
</evidence>
<dbReference type="EMBL" id="JACJQB010000072">
    <property type="protein sequence ID" value="MBD2190038.1"/>
    <property type="molecule type" value="Genomic_DNA"/>
</dbReference>
<dbReference type="Proteomes" id="UP000642094">
    <property type="component" value="Unassembled WGS sequence"/>
</dbReference>
<sequence>MQESLVYVIPKWTELCVSDFKEKSPRLSEVIEEGDRKIYNFETFVSETYHRL</sequence>
<name>A0ABR8A1Y8_9CYAN</name>
<gene>
    <name evidence="1" type="ORF">H6F41_18095</name>
</gene>
<protein>
    <submittedName>
        <fullName evidence="1">Uncharacterized protein</fullName>
    </submittedName>
</protein>
<proteinExistence type="predicted"/>
<dbReference type="RefSeq" id="WP_190404845.1">
    <property type="nucleotide sequence ID" value="NZ_JACJQB010000072.1"/>
</dbReference>